<organism evidence="2 3">
    <name type="scientific">Paludisphaera borealis</name>
    <dbReference type="NCBI Taxonomy" id="1387353"/>
    <lineage>
        <taxon>Bacteria</taxon>
        <taxon>Pseudomonadati</taxon>
        <taxon>Planctomycetota</taxon>
        <taxon>Planctomycetia</taxon>
        <taxon>Isosphaerales</taxon>
        <taxon>Isosphaeraceae</taxon>
        <taxon>Paludisphaera</taxon>
    </lineage>
</organism>
<dbReference type="AlphaFoldDB" id="A0A1U7CT75"/>
<keyword evidence="1" id="KW-0812">Transmembrane</keyword>
<dbReference type="OrthoDB" id="266711at2"/>
<dbReference type="EMBL" id="CP019082">
    <property type="protein sequence ID" value="APW62145.1"/>
    <property type="molecule type" value="Genomic_DNA"/>
</dbReference>
<accession>A0A1U7CT75</accession>
<keyword evidence="1" id="KW-0472">Membrane</keyword>
<sequence>MRLLSTTDRKSTLGLLILGLGLTVVSGSTPARAGTFSWLDEVVQQIIVEARGGGKAVLHGGEAARLEARGAGRLFAHGSEEGLERLVKRSDELALAARRVEHPSETLLQSRFSQLMATDADALRSFSALKPAEKRVVVEMGESARRIAQRYPQEAETMVRKLGPEGLTAVRAFGDDVAEVLVKEGPESLGVLRKTGKGGWEFFTTQVLPHKKKLAAAGVLAAFMADPDKFVDYAGQATEYAAREFAKAGITLATAVGGGAARGLEASIGQALARHGLDLPVFRYLGMTAAVAVIVAALLVIFGMPLRIMFWPFTRVARLFTARRLKHSV</sequence>
<dbReference type="KEGG" id="pbor:BSF38_03677"/>
<dbReference type="RefSeq" id="WP_076347997.1">
    <property type="nucleotide sequence ID" value="NZ_CP019082.1"/>
</dbReference>
<name>A0A1U7CT75_9BACT</name>
<dbReference type="Proteomes" id="UP000186309">
    <property type="component" value="Chromosome"/>
</dbReference>
<feature type="transmembrane region" description="Helical" evidence="1">
    <location>
        <begin position="284"/>
        <end position="306"/>
    </location>
</feature>
<proteinExistence type="predicted"/>
<evidence type="ECO:0000256" key="1">
    <source>
        <dbReference type="SAM" id="Phobius"/>
    </source>
</evidence>
<evidence type="ECO:0000313" key="3">
    <source>
        <dbReference type="Proteomes" id="UP000186309"/>
    </source>
</evidence>
<protein>
    <submittedName>
        <fullName evidence="2">Uncharacterized protein</fullName>
    </submittedName>
</protein>
<reference evidence="3" key="1">
    <citation type="submission" date="2016-12" db="EMBL/GenBank/DDBJ databases">
        <title>Comparative genomics of four Isosphaeraceae planctomycetes: a common pool of plasmids and glycoside hydrolase genes.</title>
        <authorList>
            <person name="Ivanova A."/>
        </authorList>
    </citation>
    <scope>NUCLEOTIDE SEQUENCE [LARGE SCALE GENOMIC DNA]</scope>
    <source>
        <strain evidence="3">PX4</strain>
    </source>
</reference>
<keyword evidence="1" id="KW-1133">Transmembrane helix</keyword>
<keyword evidence="3" id="KW-1185">Reference proteome</keyword>
<evidence type="ECO:0000313" key="2">
    <source>
        <dbReference type="EMBL" id="APW62145.1"/>
    </source>
</evidence>
<gene>
    <name evidence="2" type="ORF">BSF38_03677</name>
</gene>